<feature type="transmembrane region" description="Helical" evidence="8">
    <location>
        <begin position="72"/>
        <end position="93"/>
    </location>
</feature>
<dbReference type="PANTHER" id="PTHR21716:SF53">
    <property type="entry name" value="PERMEASE PERM-RELATED"/>
    <property type="match status" value="1"/>
</dbReference>
<feature type="transmembrane region" description="Helical" evidence="8">
    <location>
        <begin position="269"/>
        <end position="294"/>
    </location>
</feature>
<organism evidence="9 10">
    <name type="scientific">Furfurilactobacillus siliginis</name>
    <dbReference type="NCBI Taxonomy" id="348151"/>
    <lineage>
        <taxon>Bacteria</taxon>
        <taxon>Bacillati</taxon>
        <taxon>Bacillota</taxon>
        <taxon>Bacilli</taxon>
        <taxon>Lactobacillales</taxon>
        <taxon>Lactobacillaceae</taxon>
        <taxon>Furfurilactobacillus</taxon>
    </lineage>
</organism>
<evidence type="ECO:0000256" key="3">
    <source>
        <dbReference type="ARBA" id="ARBA00022448"/>
    </source>
</evidence>
<keyword evidence="4" id="KW-1003">Cell membrane</keyword>
<dbReference type="GO" id="GO:0055085">
    <property type="term" value="P:transmembrane transport"/>
    <property type="evidence" value="ECO:0007669"/>
    <property type="project" value="TreeGrafter"/>
</dbReference>
<comment type="subcellular location">
    <subcellularLocation>
        <location evidence="1">Cell membrane</location>
        <topology evidence="1">Multi-pass membrane protein</topology>
    </subcellularLocation>
</comment>
<proteinExistence type="inferred from homology"/>
<evidence type="ECO:0000256" key="5">
    <source>
        <dbReference type="ARBA" id="ARBA00022692"/>
    </source>
</evidence>
<dbReference type="InterPro" id="IPR002549">
    <property type="entry name" value="AI-2E-like"/>
</dbReference>
<feature type="transmembrane region" description="Helical" evidence="8">
    <location>
        <begin position="239"/>
        <end position="263"/>
    </location>
</feature>
<gene>
    <name evidence="9" type="ORF">LSI01_05930</name>
</gene>
<dbReference type="PANTHER" id="PTHR21716">
    <property type="entry name" value="TRANSMEMBRANE PROTEIN"/>
    <property type="match status" value="1"/>
</dbReference>
<feature type="transmembrane region" description="Helical" evidence="8">
    <location>
        <begin position="32"/>
        <end position="51"/>
    </location>
</feature>
<name>A0A510VMY0_9LACO</name>
<keyword evidence="6 8" id="KW-1133">Transmembrane helix</keyword>
<evidence type="ECO:0000256" key="8">
    <source>
        <dbReference type="SAM" id="Phobius"/>
    </source>
</evidence>
<dbReference type="EMBL" id="BJUD01000007">
    <property type="protein sequence ID" value="GEK28282.1"/>
    <property type="molecule type" value="Genomic_DNA"/>
</dbReference>
<evidence type="ECO:0000256" key="1">
    <source>
        <dbReference type="ARBA" id="ARBA00004651"/>
    </source>
</evidence>
<dbReference type="Pfam" id="PF01594">
    <property type="entry name" value="AI-2E_transport"/>
    <property type="match status" value="1"/>
</dbReference>
<comment type="caution">
    <text evidence="9">The sequence shown here is derived from an EMBL/GenBank/DDBJ whole genome shotgun (WGS) entry which is preliminary data.</text>
</comment>
<protein>
    <submittedName>
        <fullName evidence="9">AI-2E family transporter</fullName>
    </submittedName>
</protein>
<evidence type="ECO:0000256" key="2">
    <source>
        <dbReference type="ARBA" id="ARBA00009773"/>
    </source>
</evidence>
<evidence type="ECO:0000256" key="4">
    <source>
        <dbReference type="ARBA" id="ARBA00022475"/>
    </source>
</evidence>
<sequence>MNALYWVLVALATVSFIWICTKLDFLFKPLGMFVSAVFVPLIIAGFMFYMLNPVVELLMKIRIKKWRVSRSIAALIVIVTLIALVVLGIFSLVPLLTNQIGQLIQNAPHIAAQSQKQISGFIDHSHFMHNADVQAYVKTLESSFAGWAQGFIKSVTTSLGTVVGTITNVTITAITVPVVLFYMLSDSNKFLPAIKRFFPAKREQQVTDLLRKMGNTISQYISGQVIECLFVGVFTTLGYFLIGMPVGLLLGIIAGLCNIIPYVGPYIGITPAIIVGLILAPSKLLWVIVVVIVVQQIDGNIIYPNIIGKSLKIHPLTIIILLLAAGHLAGIPGMILCIPFYAVLRTVVIYVWNILQLDREKEMNNIKD</sequence>
<dbReference type="OrthoDB" id="9793390at2"/>
<dbReference type="AlphaFoldDB" id="A0A510VMY0"/>
<dbReference type="RefSeq" id="WP_057810933.1">
    <property type="nucleotide sequence ID" value="NZ_BJUD01000007.1"/>
</dbReference>
<evidence type="ECO:0000313" key="9">
    <source>
        <dbReference type="EMBL" id="GEK28282.1"/>
    </source>
</evidence>
<evidence type="ECO:0000313" key="10">
    <source>
        <dbReference type="Proteomes" id="UP000321429"/>
    </source>
</evidence>
<keyword evidence="5 8" id="KW-0812">Transmembrane</keyword>
<dbReference type="GO" id="GO:0005886">
    <property type="term" value="C:plasma membrane"/>
    <property type="evidence" value="ECO:0007669"/>
    <property type="project" value="UniProtKB-SubCell"/>
</dbReference>
<reference evidence="9 10" key="1">
    <citation type="submission" date="2019-07" db="EMBL/GenBank/DDBJ databases">
        <title>Whole genome shotgun sequence of Lactobacillus siliginis NBRC 101315.</title>
        <authorList>
            <person name="Hosoyama A."/>
            <person name="Uohara A."/>
            <person name="Ohji S."/>
            <person name="Ichikawa N."/>
        </authorList>
    </citation>
    <scope>NUCLEOTIDE SEQUENCE [LARGE SCALE GENOMIC DNA]</scope>
    <source>
        <strain evidence="9 10">NBRC 101315</strain>
    </source>
</reference>
<keyword evidence="3" id="KW-0813">Transport</keyword>
<feature type="transmembrane region" description="Helical" evidence="8">
    <location>
        <begin position="162"/>
        <end position="184"/>
    </location>
</feature>
<evidence type="ECO:0000256" key="6">
    <source>
        <dbReference type="ARBA" id="ARBA00022989"/>
    </source>
</evidence>
<accession>A0A510VMY0</accession>
<comment type="similarity">
    <text evidence="2">Belongs to the autoinducer-2 exporter (AI-2E) (TC 2.A.86) family.</text>
</comment>
<keyword evidence="7 8" id="KW-0472">Membrane</keyword>
<dbReference type="Proteomes" id="UP000321429">
    <property type="component" value="Unassembled WGS sequence"/>
</dbReference>
<evidence type="ECO:0000256" key="7">
    <source>
        <dbReference type="ARBA" id="ARBA00023136"/>
    </source>
</evidence>